<dbReference type="GeneID" id="4701037"/>
<dbReference type="RefSeq" id="XP_001268919.1">
    <property type="nucleotide sequence ID" value="XM_001268918.1"/>
</dbReference>
<feature type="transmembrane region" description="Helical" evidence="8">
    <location>
        <begin position="54"/>
        <end position="79"/>
    </location>
</feature>
<keyword evidence="7 8" id="KW-0472">Membrane</keyword>
<evidence type="ECO:0000256" key="3">
    <source>
        <dbReference type="ARBA" id="ARBA00022448"/>
    </source>
</evidence>
<feature type="transmembrane region" description="Helical" evidence="8">
    <location>
        <begin position="23"/>
        <end position="48"/>
    </location>
</feature>
<protein>
    <submittedName>
        <fullName evidence="9">C4-dicarboxylate/malic acid transporter, putative</fullName>
    </submittedName>
</protein>
<dbReference type="eggNOG" id="ENOG502QT02">
    <property type="taxonomic scope" value="Eukaryota"/>
</dbReference>
<dbReference type="KEGG" id="act:ACLA_022070"/>
<evidence type="ECO:0000256" key="5">
    <source>
        <dbReference type="ARBA" id="ARBA00022692"/>
    </source>
</evidence>
<dbReference type="CDD" id="cd09318">
    <property type="entry name" value="TDT_SSU1"/>
    <property type="match status" value="1"/>
</dbReference>
<organism evidence="9 10">
    <name type="scientific">Aspergillus clavatus (strain ATCC 1007 / CBS 513.65 / DSM 816 / NCTC 3887 / NRRL 1 / QM 1276 / 107)</name>
    <dbReference type="NCBI Taxonomy" id="344612"/>
    <lineage>
        <taxon>Eukaryota</taxon>
        <taxon>Fungi</taxon>
        <taxon>Dikarya</taxon>
        <taxon>Ascomycota</taxon>
        <taxon>Pezizomycotina</taxon>
        <taxon>Eurotiomycetes</taxon>
        <taxon>Eurotiomycetidae</taxon>
        <taxon>Eurotiales</taxon>
        <taxon>Aspergillaceae</taxon>
        <taxon>Aspergillus</taxon>
        <taxon>Aspergillus subgen. Fumigati</taxon>
    </lineage>
</organism>
<feature type="transmembrane region" description="Helical" evidence="8">
    <location>
        <begin position="132"/>
        <end position="154"/>
    </location>
</feature>
<feature type="transmembrane region" description="Helical" evidence="8">
    <location>
        <begin position="341"/>
        <end position="361"/>
    </location>
</feature>
<comment type="similarity">
    <text evidence="2">Belongs to the tellurite-resistance/dicarboxylate transporter (TDT) family.</text>
</comment>
<keyword evidence="4" id="KW-1003">Cell membrane</keyword>
<evidence type="ECO:0000256" key="4">
    <source>
        <dbReference type="ARBA" id="ARBA00022475"/>
    </source>
</evidence>
<name>A1CPC2_ASPCL</name>
<dbReference type="InterPro" id="IPR004695">
    <property type="entry name" value="SLAC1/Mae1/Ssu1/TehA"/>
</dbReference>
<evidence type="ECO:0000256" key="1">
    <source>
        <dbReference type="ARBA" id="ARBA00004651"/>
    </source>
</evidence>
<evidence type="ECO:0000256" key="7">
    <source>
        <dbReference type="ARBA" id="ARBA00023136"/>
    </source>
</evidence>
<dbReference type="InterPro" id="IPR051629">
    <property type="entry name" value="Sulfite_efflux_TDT"/>
</dbReference>
<dbReference type="OMA" id="YIPHCIM"/>
<dbReference type="OrthoDB" id="1099at2759"/>
<evidence type="ECO:0000313" key="10">
    <source>
        <dbReference type="Proteomes" id="UP000006701"/>
    </source>
</evidence>
<gene>
    <name evidence="9" type="ORF">ACLA_022070</name>
</gene>
<dbReference type="PANTHER" id="PTHR31686">
    <property type="match status" value="1"/>
</dbReference>
<keyword evidence="10" id="KW-1185">Reference proteome</keyword>
<dbReference type="HOGENOM" id="CLU_030057_6_1_1"/>
<feature type="transmembrane region" description="Helical" evidence="8">
    <location>
        <begin position="311"/>
        <end position="329"/>
    </location>
</feature>
<sequence length="397" mass="43809">MHECRSSLNEDLPAKHHMGWRRVVYNFTPAWFSVVMGTGMVSTILYTLPYNGRWLYWISIVIFAVNIGIFAACCLLSFLRYTMYPETFKIMLTQPAQSMFLSTIPLGLATIVNMICYVCVPVWGYWVEDLAWALWIVDASLSILSALCLPFSLMSQDVDAQLSSMTAIWLLPIVTCVVTSGTGAIVAGILSNTQHALWTIVASYVLWGVGICLAMMVYVIYFQRLTMHKLPHKGVIMSVFLPMGPLGSGSFGAMKLAESAKAVFSITYTFRDSSAASIVYVFGAMTALILWAFGLPWLFFAFASILKSGRFPFNIGWWAFTFPVGAYAMATCQLGKELPSAFFRVLGTILSLVVVIHWAVVSVGTLGEVITGNFFITPGPDKINQKQEGGNDPEDIA</sequence>
<dbReference type="PANTHER" id="PTHR31686:SF1">
    <property type="entry name" value="SULFITE EFFLUX PUMP SSU1"/>
    <property type="match status" value="1"/>
</dbReference>
<dbReference type="Gene3D" id="1.50.10.150">
    <property type="entry name" value="Voltage-dependent anion channel"/>
    <property type="match status" value="1"/>
</dbReference>
<accession>A1CPC2</accession>
<dbReference type="FunFam" id="1.50.10.150:FF:000005">
    <property type="entry name" value="Sulfite efflux pump SSU1"/>
    <property type="match status" value="1"/>
</dbReference>
<keyword evidence="5 8" id="KW-0812">Transmembrane</keyword>
<feature type="transmembrane region" description="Helical" evidence="8">
    <location>
        <begin position="166"/>
        <end position="190"/>
    </location>
</feature>
<dbReference type="VEuPathDB" id="FungiDB:ACLA_022070"/>
<keyword evidence="3" id="KW-0813">Transport</keyword>
<evidence type="ECO:0000256" key="2">
    <source>
        <dbReference type="ARBA" id="ARBA00008566"/>
    </source>
</evidence>
<feature type="transmembrane region" description="Helical" evidence="8">
    <location>
        <begin position="196"/>
        <end position="222"/>
    </location>
</feature>
<keyword evidence="6 8" id="KW-1133">Transmembrane helix</keyword>
<dbReference type="AlphaFoldDB" id="A1CPC2"/>
<evidence type="ECO:0000256" key="8">
    <source>
        <dbReference type="SAM" id="Phobius"/>
    </source>
</evidence>
<dbReference type="Pfam" id="PF03595">
    <property type="entry name" value="SLAC1"/>
    <property type="match status" value="1"/>
</dbReference>
<feature type="transmembrane region" description="Helical" evidence="8">
    <location>
        <begin position="234"/>
        <end position="257"/>
    </location>
</feature>
<evidence type="ECO:0000313" key="9">
    <source>
        <dbReference type="EMBL" id="EAW07493.1"/>
    </source>
</evidence>
<feature type="transmembrane region" description="Helical" evidence="8">
    <location>
        <begin position="100"/>
        <end position="126"/>
    </location>
</feature>
<dbReference type="GO" id="GO:0000319">
    <property type="term" value="F:sulfite transmembrane transporter activity"/>
    <property type="evidence" value="ECO:0007669"/>
    <property type="project" value="TreeGrafter"/>
</dbReference>
<comment type="subcellular location">
    <subcellularLocation>
        <location evidence="1">Cell membrane</location>
        <topology evidence="1">Multi-pass membrane protein</topology>
    </subcellularLocation>
</comment>
<reference evidence="9 10" key="1">
    <citation type="journal article" date="2008" name="PLoS Genet.">
        <title>Genomic islands in the pathogenic filamentous fungus Aspergillus fumigatus.</title>
        <authorList>
            <person name="Fedorova N.D."/>
            <person name="Khaldi N."/>
            <person name="Joardar V.S."/>
            <person name="Maiti R."/>
            <person name="Amedeo P."/>
            <person name="Anderson M.J."/>
            <person name="Crabtree J."/>
            <person name="Silva J.C."/>
            <person name="Badger J.H."/>
            <person name="Albarraq A."/>
            <person name="Angiuoli S."/>
            <person name="Bussey H."/>
            <person name="Bowyer P."/>
            <person name="Cotty P.J."/>
            <person name="Dyer P.S."/>
            <person name="Egan A."/>
            <person name="Galens K."/>
            <person name="Fraser-Liggett C.M."/>
            <person name="Haas B.J."/>
            <person name="Inman J.M."/>
            <person name="Kent R."/>
            <person name="Lemieux S."/>
            <person name="Malavazi I."/>
            <person name="Orvis J."/>
            <person name="Roemer T."/>
            <person name="Ronning C.M."/>
            <person name="Sundaram J.P."/>
            <person name="Sutton G."/>
            <person name="Turner G."/>
            <person name="Venter J.C."/>
            <person name="White O.R."/>
            <person name="Whitty B.R."/>
            <person name="Youngman P."/>
            <person name="Wolfe K.H."/>
            <person name="Goldman G.H."/>
            <person name="Wortman J.R."/>
            <person name="Jiang B."/>
            <person name="Denning D.W."/>
            <person name="Nierman W.C."/>
        </authorList>
    </citation>
    <scope>NUCLEOTIDE SEQUENCE [LARGE SCALE GENOMIC DNA]</scope>
    <source>
        <strain evidence="10">ATCC 1007 / CBS 513.65 / DSM 816 / NCTC 3887 / NRRL 1</strain>
    </source>
</reference>
<evidence type="ECO:0000256" key="6">
    <source>
        <dbReference type="ARBA" id="ARBA00022989"/>
    </source>
</evidence>
<dbReference type="InterPro" id="IPR038665">
    <property type="entry name" value="Voltage-dep_anion_channel_sf"/>
</dbReference>
<proteinExistence type="inferred from homology"/>
<dbReference type="GO" id="GO:0005886">
    <property type="term" value="C:plasma membrane"/>
    <property type="evidence" value="ECO:0007669"/>
    <property type="project" value="UniProtKB-SubCell"/>
</dbReference>
<feature type="transmembrane region" description="Helical" evidence="8">
    <location>
        <begin position="277"/>
        <end position="299"/>
    </location>
</feature>
<dbReference type="Proteomes" id="UP000006701">
    <property type="component" value="Unassembled WGS sequence"/>
</dbReference>
<dbReference type="EMBL" id="DS027059">
    <property type="protein sequence ID" value="EAW07493.1"/>
    <property type="molecule type" value="Genomic_DNA"/>
</dbReference>